<dbReference type="SUPFAM" id="SSF144000">
    <property type="entry name" value="Oxysterol-binding protein-like"/>
    <property type="match status" value="1"/>
</dbReference>
<feature type="non-terminal residue" evidence="3">
    <location>
        <position position="407"/>
    </location>
</feature>
<dbReference type="STRING" id="5539.A0A3E2HIR6"/>
<gene>
    <name evidence="3" type="ORF">B7463_g2989</name>
</gene>
<dbReference type="Gene3D" id="3.30.70.3490">
    <property type="match status" value="1"/>
</dbReference>
<evidence type="ECO:0000256" key="1">
    <source>
        <dbReference type="ARBA" id="ARBA00008842"/>
    </source>
</evidence>
<comment type="similarity">
    <text evidence="1 2">Belongs to the OSBP family.</text>
</comment>
<evidence type="ECO:0000313" key="3">
    <source>
        <dbReference type="EMBL" id="RFU33318.1"/>
    </source>
</evidence>
<dbReference type="AlphaFoldDB" id="A0A3E2HIR6"/>
<comment type="caution">
    <text evidence="3">The sequence shown here is derived from an EMBL/GenBank/DDBJ whole genome shotgun (WGS) entry which is preliminary data.</text>
</comment>
<dbReference type="EMBL" id="NCSJ02000037">
    <property type="protein sequence ID" value="RFU33318.1"/>
    <property type="molecule type" value="Genomic_DNA"/>
</dbReference>
<sequence>MTLKSLASHSPQHQHQSSGKNAWFAFLKSIATFNGDLSSLTAPPFLLSPISIIEFSTYWAEHPSLFVAPASEPDPEKRALLVLKWFLSTLRQQHNNKDENGKKKKMKPLNPFLGELFTGKWEDEAGVTQLVAEQVSHHPPATACNIWNEEHGVRLQGTVAPKVYFSGTVQIARKGYNILHLDKYDEDYLITLPHVHVEGLITGTLAPELSGTSYIRSSSGYHSKIDYNGKGWLSGKKNSVTATVFHESEPNKPLYTVDGQWCENLSFTDARTKKELFKMNANHLKRTPLTVAPIELQGPMESRKAWQPVAEAIHRGDFFTVGREKSKIENEQRELRKMEKSEGREWQRKFFKRADRDEVVDKILKGARDEKSIRADMDCVHGFWTFDEIKYKEIPSNVRRDSKMSPE</sequence>
<dbReference type="Pfam" id="PF01237">
    <property type="entry name" value="Oxysterol_BP"/>
    <property type="match status" value="1"/>
</dbReference>
<dbReference type="PROSITE" id="PS01013">
    <property type="entry name" value="OSBP"/>
    <property type="match status" value="1"/>
</dbReference>
<protein>
    <recommendedName>
        <fullName evidence="5">Oxysterol-binding protein</fullName>
    </recommendedName>
</protein>
<dbReference type="GO" id="GO:0016020">
    <property type="term" value="C:membrane"/>
    <property type="evidence" value="ECO:0007669"/>
    <property type="project" value="TreeGrafter"/>
</dbReference>
<accession>A0A3E2HIR6</accession>
<dbReference type="Gene3D" id="1.10.287.2720">
    <property type="match status" value="1"/>
</dbReference>
<reference evidence="3 4" key="1">
    <citation type="submission" date="2018-05" db="EMBL/GenBank/DDBJ databases">
        <title>Draft genome sequence of Scytalidium lignicola DSM 105466, a ubiquitous saprotrophic fungus.</title>
        <authorList>
            <person name="Buettner E."/>
            <person name="Gebauer A.M."/>
            <person name="Hofrichter M."/>
            <person name="Liers C."/>
            <person name="Kellner H."/>
        </authorList>
    </citation>
    <scope>NUCLEOTIDE SEQUENCE [LARGE SCALE GENOMIC DNA]</scope>
    <source>
        <strain evidence="3 4">DSM 105466</strain>
    </source>
</reference>
<name>A0A3E2HIR6_SCYLI</name>
<proteinExistence type="inferred from homology"/>
<dbReference type="OMA" id="SSYWTEH"/>
<dbReference type="Proteomes" id="UP000258309">
    <property type="component" value="Unassembled WGS sequence"/>
</dbReference>
<dbReference type="InterPro" id="IPR018494">
    <property type="entry name" value="Oxysterol-bd_CS"/>
</dbReference>
<dbReference type="InterPro" id="IPR037239">
    <property type="entry name" value="OSBP_sf"/>
</dbReference>
<dbReference type="FunFam" id="2.40.160.120:FF:000010">
    <property type="entry name" value="Oxysterol-binding protein homolog 4"/>
    <property type="match status" value="1"/>
</dbReference>
<dbReference type="Gene3D" id="2.40.160.120">
    <property type="match status" value="1"/>
</dbReference>
<dbReference type="Gene3D" id="6.10.250.1430">
    <property type="match status" value="1"/>
</dbReference>
<dbReference type="GO" id="GO:0008142">
    <property type="term" value="F:oxysterol binding"/>
    <property type="evidence" value="ECO:0007669"/>
    <property type="project" value="TreeGrafter"/>
</dbReference>
<dbReference type="InterPro" id="IPR000648">
    <property type="entry name" value="Oxysterol-bd"/>
</dbReference>
<dbReference type="OrthoDB" id="14833at2759"/>
<keyword evidence="4" id="KW-1185">Reference proteome</keyword>
<dbReference type="GO" id="GO:0005829">
    <property type="term" value="C:cytosol"/>
    <property type="evidence" value="ECO:0007669"/>
    <property type="project" value="TreeGrafter"/>
</dbReference>
<organism evidence="3 4">
    <name type="scientific">Scytalidium lignicola</name>
    <name type="common">Hyphomycete</name>
    <dbReference type="NCBI Taxonomy" id="5539"/>
    <lineage>
        <taxon>Eukaryota</taxon>
        <taxon>Fungi</taxon>
        <taxon>Dikarya</taxon>
        <taxon>Ascomycota</taxon>
        <taxon>Pezizomycotina</taxon>
        <taxon>Leotiomycetes</taxon>
        <taxon>Leotiomycetes incertae sedis</taxon>
        <taxon>Scytalidium</taxon>
    </lineage>
</organism>
<dbReference type="PANTHER" id="PTHR10972">
    <property type="entry name" value="OXYSTEROL-BINDING PROTEIN-RELATED"/>
    <property type="match status" value="1"/>
</dbReference>
<evidence type="ECO:0008006" key="5">
    <source>
        <dbReference type="Google" id="ProtNLM"/>
    </source>
</evidence>
<evidence type="ECO:0000313" key="4">
    <source>
        <dbReference type="Proteomes" id="UP000258309"/>
    </source>
</evidence>
<feature type="non-terminal residue" evidence="3">
    <location>
        <position position="1"/>
    </location>
</feature>
<evidence type="ECO:0000256" key="2">
    <source>
        <dbReference type="RuleBase" id="RU003844"/>
    </source>
</evidence>
<dbReference type="GO" id="GO:0120009">
    <property type="term" value="P:intermembrane lipid transfer"/>
    <property type="evidence" value="ECO:0007669"/>
    <property type="project" value="UniProtKB-ARBA"/>
</dbReference>
<dbReference type="PANTHER" id="PTHR10972:SF184">
    <property type="entry name" value="OXYSTEROL-BINDING PROTEIN HOMOLOG 4-RELATED"/>
    <property type="match status" value="1"/>
</dbReference>